<evidence type="ECO:0008006" key="7">
    <source>
        <dbReference type="Google" id="ProtNLM"/>
    </source>
</evidence>
<name>A0A8T0J073_CERPU</name>
<dbReference type="EMBL" id="CM026422">
    <property type="protein sequence ID" value="KAG0588033.1"/>
    <property type="molecule type" value="Genomic_DNA"/>
</dbReference>
<evidence type="ECO:0000256" key="4">
    <source>
        <dbReference type="RuleBase" id="RU000363"/>
    </source>
</evidence>
<dbReference type="AlphaFoldDB" id="A0A8T0J073"/>
<reference evidence="5" key="1">
    <citation type="submission" date="2020-06" db="EMBL/GenBank/DDBJ databases">
        <title>WGS assembly of Ceratodon purpureus strain R40.</title>
        <authorList>
            <person name="Carey S.B."/>
            <person name="Jenkins J."/>
            <person name="Shu S."/>
            <person name="Lovell J.T."/>
            <person name="Sreedasyam A."/>
            <person name="Maumus F."/>
            <person name="Tiley G.P."/>
            <person name="Fernandez-Pozo N."/>
            <person name="Barry K."/>
            <person name="Chen C."/>
            <person name="Wang M."/>
            <person name="Lipzen A."/>
            <person name="Daum C."/>
            <person name="Saski C.A."/>
            <person name="Payton A.C."/>
            <person name="Mcbreen J.C."/>
            <person name="Conrad R.E."/>
            <person name="Kollar L.M."/>
            <person name="Olsson S."/>
            <person name="Huttunen S."/>
            <person name="Landis J.B."/>
            <person name="Wickett N.J."/>
            <person name="Johnson M.G."/>
            <person name="Rensing S.A."/>
            <person name="Grimwood J."/>
            <person name="Schmutz J."/>
            <person name="Mcdaniel S.F."/>
        </authorList>
    </citation>
    <scope>NUCLEOTIDE SEQUENCE</scope>
    <source>
        <strain evidence="5">R40</strain>
    </source>
</reference>
<dbReference type="InterPro" id="IPR002347">
    <property type="entry name" value="SDR_fam"/>
</dbReference>
<proteinExistence type="inferred from homology"/>
<comment type="caution">
    <text evidence="5">The sequence shown here is derived from an EMBL/GenBank/DDBJ whole genome shotgun (WGS) entry which is preliminary data.</text>
</comment>
<evidence type="ECO:0000256" key="3">
    <source>
        <dbReference type="ARBA" id="ARBA00023002"/>
    </source>
</evidence>
<evidence type="ECO:0000313" key="5">
    <source>
        <dbReference type="EMBL" id="KAG0588033.1"/>
    </source>
</evidence>
<dbReference type="Pfam" id="PF00106">
    <property type="entry name" value="adh_short"/>
    <property type="match status" value="1"/>
</dbReference>
<organism evidence="5 6">
    <name type="scientific">Ceratodon purpureus</name>
    <name type="common">Fire moss</name>
    <name type="synonym">Dicranum purpureum</name>
    <dbReference type="NCBI Taxonomy" id="3225"/>
    <lineage>
        <taxon>Eukaryota</taxon>
        <taxon>Viridiplantae</taxon>
        <taxon>Streptophyta</taxon>
        <taxon>Embryophyta</taxon>
        <taxon>Bryophyta</taxon>
        <taxon>Bryophytina</taxon>
        <taxon>Bryopsida</taxon>
        <taxon>Dicranidae</taxon>
        <taxon>Pseudoditrichales</taxon>
        <taxon>Ditrichaceae</taxon>
        <taxon>Ceratodon</taxon>
    </lineage>
</organism>
<gene>
    <name evidence="5" type="ORF">KC19_2G210200</name>
</gene>
<keyword evidence="3" id="KW-0560">Oxidoreductase</keyword>
<evidence type="ECO:0000256" key="2">
    <source>
        <dbReference type="ARBA" id="ARBA00022857"/>
    </source>
</evidence>
<dbReference type="Gene3D" id="3.40.50.720">
    <property type="entry name" value="NAD(P)-binding Rossmann-like Domain"/>
    <property type="match status" value="1"/>
</dbReference>
<dbReference type="GO" id="GO:0016491">
    <property type="term" value="F:oxidoreductase activity"/>
    <property type="evidence" value="ECO:0007669"/>
    <property type="project" value="UniProtKB-KW"/>
</dbReference>
<dbReference type="PRINTS" id="PR00081">
    <property type="entry name" value="GDHRDH"/>
</dbReference>
<protein>
    <recommendedName>
        <fullName evidence="7">Carbonyl reductase</fullName>
    </recommendedName>
</protein>
<keyword evidence="6" id="KW-1185">Reference proteome</keyword>
<accession>A0A8T0J073</accession>
<keyword evidence="2" id="KW-0521">NADP</keyword>
<dbReference type="GO" id="GO:0016020">
    <property type="term" value="C:membrane"/>
    <property type="evidence" value="ECO:0007669"/>
    <property type="project" value="TreeGrafter"/>
</dbReference>
<dbReference type="PANTHER" id="PTHR43490:SF99">
    <property type="entry name" value="SHORT-CHAIN DEHYDROGENASE_REDUCTASE"/>
    <property type="match status" value="1"/>
</dbReference>
<dbReference type="PANTHER" id="PTHR43490">
    <property type="entry name" value="(+)-NEOMENTHOL DEHYDROGENASE"/>
    <property type="match status" value="1"/>
</dbReference>
<dbReference type="SUPFAM" id="SSF51735">
    <property type="entry name" value="NAD(P)-binding Rossmann-fold domains"/>
    <property type="match status" value="1"/>
</dbReference>
<dbReference type="InterPro" id="IPR036291">
    <property type="entry name" value="NAD(P)-bd_dom_sf"/>
</dbReference>
<comment type="similarity">
    <text evidence="1 4">Belongs to the short-chain dehydrogenases/reductases (SDR) family.</text>
</comment>
<dbReference type="PRINTS" id="PR00080">
    <property type="entry name" value="SDRFAMILY"/>
</dbReference>
<evidence type="ECO:0000256" key="1">
    <source>
        <dbReference type="ARBA" id="ARBA00006484"/>
    </source>
</evidence>
<sequence>MATTPSTKWWSKDTVVVITGSNQGIGYEIARQLAQNGLTVIVTARSEERGKAAVEALRKELGTEAQDLVAFHLLDVTSDESVAALAQWLRQTYGGVDILVNNAAISRAETEEKIVDTNYYGVKRVTKAILPLLRPSPAGARVINVTSDLGALKHLSNKYRDEWKDRDQITEDQVDHFIQQYLGELKEGTWKSGGWQENYASYAVTKVALNAYTSVLAREVGPETEKVYVNCFNPGFAITNLNDYLGLSTLHASTLQEAAMTGIWLALHPVGGPHGKYLDRKNLGIAEW</sequence>
<dbReference type="Proteomes" id="UP000822688">
    <property type="component" value="Chromosome 2"/>
</dbReference>
<evidence type="ECO:0000313" key="6">
    <source>
        <dbReference type="Proteomes" id="UP000822688"/>
    </source>
</evidence>